<protein>
    <submittedName>
        <fullName evidence="5">ABC transporter substrate-binding protein</fullName>
    </submittedName>
</protein>
<dbReference type="InterPro" id="IPR005693">
    <property type="entry name" value="Mce"/>
</dbReference>
<proteinExistence type="predicted"/>
<feature type="domain" description="Mammalian cell entry C-terminal" evidence="4">
    <location>
        <begin position="127"/>
        <end position="299"/>
    </location>
</feature>
<keyword evidence="6" id="KW-1185">Reference proteome</keyword>
<evidence type="ECO:0000313" key="5">
    <source>
        <dbReference type="EMBL" id="GDY31774.1"/>
    </source>
</evidence>
<feature type="region of interest" description="Disordered" evidence="2">
    <location>
        <begin position="340"/>
        <end position="389"/>
    </location>
</feature>
<feature type="domain" description="Mce/MlaD" evidence="3">
    <location>
        <begin position="44"/>
        <end position="119"/>
    </location>
</feature>
<keyword evidence="1" id="KW-0175">Coiled coil</keyword>
<dbReference type="EMBL" id="BJFL01000017">
    <property type="protein sequence ID" value="GDY31774.1"/>
    <property type="molecule type" value="Genomic_DNA"/>
</dbReference>
<dbReference type="OrthoDB" id="9774928at2"/>
<accession>A0A4D4J8C2</accession>
<dbReference type="GO" id="GO:0005576">
    <property type="term" value="C:extracellular region"/>
    <property type="evidence" value="ECO:0007669"/>
    <property type="project" value="TreeGrafter"/>
</dbReference>
<dbReference type="RefSeq" id="WP_137814829.1">
    <property type="nucleotide sequence ID" value="NZ_BJFL01000017.1"/>
</dbReference>
<name>A0A4D4J8C2_9PSEU</name>
<evidence type="ECO:0000259" key="4">
    <source>
        <dbReference type="Pfam" id="PF11887"/>
    </source>
</evidence>
<dbReference type="Proteomes" id="UP000298860">
    <property type="component" value="Unassembled WGS sequence"/>
</dbReference>
<dbReference type="InterPro" id="IPR003399">
    <property type="entry name" value="Mce/MlaD"/>
</dbReference>
<reference evidence="6" key="1">
    <citation type="submission" date="2019-04" db="EMBL/GenBank/DDBJ databases">
        <title>Draft genome sequence of Pseudonocardiaceae bacterium SL3-2-4.</title>
        <authorList>
            <person name="Ningsih F."/>
            <person name="Yokota A."/>
            <person name="Sakai Y."/>
            <person name="Nanatani K."/>
            <person name="Yabe S."/>
            <person name="Oetari A."/>
            <person name="Sjamsuridzal W."/>
        </authorList>
    </citation>
    <scope>NUCLEOTIDE SEQUENCE [LARGE SCALE GENOMIC DNA]</scope>
    <source>
        <strain evidence="6">SL3-2-4</strain>
    </source>
</reference>
<organism evidence="5 6">
    <name type="scientific">Gandjariella thermophila</name>
    <dbReference type="NCBI Taxonomy" id="1931992"/>
    <lineage>
        <taxon>Bacteria</taxon>
        <taxon>Bacillati</taxon>
        <taxon>Actinomycetota</taxon>
        <taxon>Actinomycetes</taxon>
        <taxon>Pseudonocardiales</taxon>
        <taxon>Pseudonocardiaceae</taxon>
        <taxon>Gandjariella</taxon>
    </lineage>
</organism>
<evidence type="ECO:0000256" key="1">
    <source>
        <dbReference type="SAM" id="Coils"/>
    </source>
</evidence>
<comment type="caution">
    <text evidence="5">The sequence shown here is derived from an EMBL/GenBank/DDBJ whole genome shotgun (WGS) entry which is preliminary data.</text>
</comment>
<evidence type="ECO:0000256" key="2">
    <source>
        <dbReference type="SAM" id="MobiDB-lite"/>
    </source>
</evidence>
<gene>
    <name evidence="5" type="ORF">GTS_34070</name>
</gene>
<sequence length="389" mass="40656">MGRGRTLATLLPVLVLALTACGQGGFAGIYDMPLPGGADLGPHPYRVTAEFHDVLDLVPQASVRVNDVAVGKVATVRTGPDGWTADVVMEVNEGVALAPNATAELRQSSLLGEKYVELANPAKPAPGRLSDGARIPLDRTNRNPEVEEVLGALSMLINGGGIGQIQNIVQELNRALGGNEADLRELNTNLDRFTGELDRQKGEIVRAIDGLNRLSASLSGQNRNIATALDNLGPGLKVLNEQRGEFVTMLQSMDRLSQVAVDTVNRSRDDTVANLKALSPILGKLAEAGDNLPKSLQMLVTYPFTDYSVNIIKGDYANLAVKLDADFDSIVDFLLASGSQGPAAPKGPPPAAAPPPLPLPGSPAPGVPPLPAPPGQPGDLLGNLLGGTR</sequence>
<feature type="coiled-coil region" evidence="1">
    <location>
        <begin position="169"/>
        <end position="203"/>
    </location>
</feature>
<dbReference type="NCBIfam" id="TIGR00996">
    <property type="entry name" value="Mtu_fam_mce"/>
    <property type="match status" value="1"/>
</dbReference>
<dbReference type="PANTHER" id="PTHR33371:SF15">
    <property type="entry name" value="LIPOPROTEIN LPRN"/>
    <property type="match status" value="1"/>
</dbReference>
<dbReference type="AlphaFoldDB" id="A0A4D4J8C2"/>
<evidence type="ECO:0000259" key="3">
    <source>
        <dbReference type="Pfam" id="PF02470"/>
    </source>
</evidence>
<dbReference type="PANTHER" id="PTHR33371">
    <property type="entry name" value="INTERMEMBRANE PHOSPHOLIPID TRANSPORT SYSTEM BINDING PROTEIN MLAD-RELATED"/>
    <property type="match status" value="1"/>
</dbReference>
<dbReference type="InterPro" id="IPR052336">
    <property type="entry name" value="MlaD_Phospholipid_Transporter"/>
</dbReference>
<evidence type="ECO:0000313" key="6">
    <source>
        <dbReference type="Proteomes" id="UP000298860"/>
    </source>
</evidence>
<dbReference type="Pfam" id="PF02470">
    <property type="entry name" value="MlaD"/>
    <property type="match status" value="1"/>
</dbReference>
<dbReference type="Pfam" id="PF11887">
    <property type="entry name" value="Mce4_CUP1"/>
    <property type="match status" value="1"/>
</dbReference>
<feature type="compositionally biased region" description="Pro residues" evidence="2">
    <location>
        <begin position="345"/>
        <end position="376"/>
    </location>
</feature>
<dbReference type="InterPro" id="IPR024516">
    <property type="entry name" value="Mce_C"/>
</dbReference>
<dbReference type="PROSITE" id="PS51257">
    <property type="entry name" value="PROKAR_LIPOPROTEIN"/>
    <property type="match status" value="1"/>
</dbReference>